<protein>
    <recommendedName>
        <fullName evidence="6">Transmembrane protein</fullName>
    </recommendedName>
</protein>
<dbReference type="EMBL" id="PHKW01000008">
    <property type="protein sequence ID" value="PKV15563.1"/>
    <property type="molecule type" value="Genomic_DNA"/>
</dbReference>
<reference evidence="4 5" key="1">
    <citation type="submission" date="2017-11" db="EMBL/GenBank/DDBJ databases">
        <title>Xanthomonas prunicola sp. nov., a novel pathogen that affects nectarine (Prunus persica var. nectarine) trees.</title>
        <authorList>
            <person name="Lopez M."/>
            <person name="Lopez-Soriano P."/>
            <person name="Garita-Cambronero J."/>
            <person name="Beltran C."/>
            <person name="Taghouti G."/>
            <person name="Portier P."/>
            <person name="Cubero J."/>
            <person name="Fischer-Le Saux M."/>
            <person name="Marco-Noales E."/>
        </authorList>
    </citation>
    <scope>NUCLEOTIDE SEQUENCE [LARGE SCALE GENOMIC DNA]</scope>
    <source>
        <strain evidence="2 4">CFBP8353</strain>
        <strain evidence="3 5">CFBP8354</strain>
    </source>
</reference>
<gene>
    <name evidence="2" type="ORF">XpruCFBP8353_19090</name>
    <name evidence="3" type="ORF">XpruCFBP8354_19480</name>
</gene>
<keyword evidence="1" id="KW-0472">Membrane</keyword>
<dbReference type="Proteomes" id="UP000233748">
    <property type="component" value="Unassembled WGS sequence"/>
</dbReference>
<keyword evidence="5" id="KW-1185">Reference proteome</keyword>
<evidence type="ECO:0000313" key="3">
    <source>
        <dbReference type="EMBL" id="PKV15563.1"/>
    </source>
</evidence>
<feature type="transmembrane region" description="Helical" evidence="1">
    <location>
        <begin position="16"/>
        <end position="38"/>
    </location>
</feature>
<dbReference type="AlphaFoldDB" id="A0A2N3RFU0"/>
<feature type="transmembrane region" description="Helical" evidence="1">
    <location>
        <begin position="95"/>
        <end position="120"/>
    </location>
</feature>
<evidence type="ECO:0000313" key="4">
    <source>
        <dbReference type="Proteomes" id="UP000233720"/>
    </source>
</evidence>
<accession>A0A2N3RFU0</accession>
<keyword evidence="1" id="KW-1133">Transmembrane helix</keyword>
<evidence type="ECO:0008006" key="6">
    <source>
        <dbReference type="Google" id="ProtNLM"/>
    </source>
</evidence>
<proteinExistence type="predicted"/>
<dbReference type="EMBL" id="PHKV01000008">
    <property type="protein sequence ID" value="PKV11353.1"/>
    <property type="molecule type" value="Genomic_DNA"/>
</dbReference>
<name>A0A2N3RFU0_9XANT</name>
<dbReference type="Proteomes" id="UP000233720">
    <property type="component" value="Unassembled WGS sequence"/>
</dbReference>
<organism evidence="2 4">
    <name type="scientific">Xanthomonas prunicola</name>
    <dbReference type="NCBI Taxonomy" id="2053930"/>
    <lineage>
        <taxon>Bacteria</taxon>
        <taxon>Pseudomonadati</taxon>
        <taxon>Pseudomonadota</taxon>
        <taxon>Gammaproteobacteria</taxon>
        <taxon>Lysobacterales</taxon>
        <taxon>Lysobacteraceae</taxon>
        <taxon>Xanthomonas</taxon>
    </lineage>
</organism>
<comment type="caution">
    <text evidence="2">The sequence shown here is derived from an EMBL/GenBank/DDBJ whole genome shotgun (WGS) entry which is preliminary data.</text>
</comment>
<feature type="transmembrane region" description="Helical" evidence="1">
    <location>
        <begin position="50"/>
        <end position="69"/>
    </location>
</feature>
<evidence type="ECO:0000256" key="1">
    <source>
        <dbReference type="SAM" id="Phobius"/>
    </source>
</evidence>
<sequence>MGAIVMPTDSENEPGVALGLGLILILAALLLATLMSGFQTGPIRPGPSAVFLGLYLMAWGTMFLASYFYSDKTFFFRGLIWVCEHWSSPKGRGMAFFYAALALLLGGMVTLSGLGVIGVAA</sequence>
<evidence type="ECO:0000313" key="5">
    <source>
        <dbReference type="Proteomes" id="UP000233748"/>
    </source>
</evidence>
<keyword evidence="1" id="KW-0812">Transmembrane</keyword>
<evidence type="ECO:0000313" key="2">
    <source>
        <dbReference type="EMBL" id="PKV11353.1"/>
    </source>
</evidence>